<dbReference type="Gene3D" id="1.25.40.10">
    <property type="entry name" value="Tetratricopeptide repeat domain"/>
    <property type="match status" value="1"/>
</dbReference>
<dbReference type="Pfam" id="PF13174">
    <property type="entry name" value="TPR_6"/>
    <property type="match status" value="1"/>
</dbReference>
<comment type="caution">
    <text evidence="3">The sequence shown here is derived from an EMBL/GenBank/DDBJ whole genome shotgun (WGS) entry which is preliminary data.</text>
</comment>
<evidence type="ECO:0000313" key="3">
    <source>
        <dbReference type="EMBL" id="RFT16513.1"/>
    </source>
</evidence>
<reference evidence="3 4" key="1">
    <citation type="submission" date="2018-08" db="EMBL/GenBank/DDBJ databases">
        <title>Genome analysis of the thermophilic bacterium of the candidate phylum Aminicenantes from deep subsurface aquifer revealed its physiology and ecological role.</title>
        <authorList>
            <person name="Kadnikov V.V."/>
            <person name="Mardanov A.V."/>
            <person name="Beletsky A.V."/>
            <person name="Karnachuk O.V."/>
            <person name="Ravin N.V."/>
        </authorList>
    </citation>
    <scope>NUCLEOTIDE SEQUENCE [LARGE SCALE GENOMIC DNA]</scope>
    <source>
        <strain evidence="3">BY38</strain>
    </source>
</reference>
<evidence type="ECO:0000313" key="4">
    <source>
        <dbReference type="Proteomes" id="UP000257323"/>
    </source>
</evidence>
<dbReference type="AlphaFoldDB" id="A0A3E2BP25"/>
<keyword evidence="1" id="KW-0472">Membrane</keyword>
<gene>
    <name evidence="3" type="ORF">OP8BY_1691</name>
</gene>
<dbReference type="Pfam" id="PF09976">
    <property type="entry name" value="TPR_21"/>
    <property type="match status" value="1"/>
</dbReference>
<sequence length="218" mass="25372">MKRAERRQLKENELATGLSRFVRWVKKHEKKFMAIALGLVALLAIIVGVRFFLDYQRSREAGYLSQVLALKAELGQKPENLAKLETLAQKRKYGRIASLALATYYLEKNELDKAEQILTGVKDRGRDLVHYQILDLYAQVLSRKGQPERAVEIYRQIEKEKPQDYPLDVILYRLAETYEKSGQKDQAVSLYRDLQSNYQNTYYGYQAAMKLMKLETGR</sequence>
<evidence type="ECO:0000256" key="1">
    <source>
        <dbReference type="SAM" id="Phobius"/>
    </source>
</evidence>
<dbReference type="InterPro" id="IPR018704">
    <property type="entry name" value="SecYEG/CpoB_TPR"/>
</dbReference>
<name>A0A3E2BP25_9BACT</name>
<dbReference type="InterPro" id="IPR019734">
    <property type="entry name" value="TPR_rpt"/>
</dbReference>
<accession>A0A3E2BP25</accession>
<dbReference type="EMBL" id="QUAH01000003">
    <property type="protein sequence ID" value="RFT16513.1"/>
    <property type="molecule type" value="Genomic_DNA"/>
</dbReference>
<evidence type="ECO:0000259" key="2">
    <source>
        <dbReference type="Pfam" id="PF09976"/>
    </source>
</evidence>
<feature type="transmembrane region" description="Helical" evidence="1">
    <location>
        <begin position="32"/>
        <end position="53"/>
    </location>
</feature>
<feature type="domain" description="Ancillary SecYEG translocon subunit/Cell division coordinator CpoB TPR" evidence="2">
    <location>
        <begin position="33"/>
        <end position="159"/>
    </location>
</feature>
<keyword evidence="1" id="KW-0812">Transmembrane</keyword>
<keyword evidence="1" id="KW-1133">Transmembrane helix</keyword>
<proteinExistence type="predicted"/>
<protein>
    <recommendedName>
        <fullName evidence="2">Ancillary SecYEG translocon subunit/Cell division coordinator CpoB TPR domain-containing protein</fullName>
    </recommendedName>
</protein>
<organism evidence="3 4">
    <name type="scientific">Candidatus Saccharicenans subterraneus</name>
    <dbReference type="NCBI Taxonomy" id="2508984"/>
    <lineage>
        <taxon>Bacteria</taxon>
        <taxon>Candidatus Aminicenantota</taxon>
        <taxon>Candidatus Aminicenantia</taxon>
        <taxon>Candidatus Aminicenantales</taxon>
        <taxon>Candidatus Saccharicenantaceae</taxon>
        <taxon>Candidatus Saccharicenans</taxon>
    </lineage>
</organism>
<dbReference type="InterPro" id="IPR011990">
    <property type="entry name" value="TPR-like_helical_dom_sf"/>
</dbReference>
<dbReference type="Proteomes" id="UP000257323">
    <property type="component" value="Unassembled WGS sequence"/>
</dbReference>
<dbReference type="SUPFAM" id="SSF48452">
    <property type="entry name" value="TPR-like"/>
    <property type="match status" value="1"/>
</dbReference>